<proteinExistence type="predicted"/>
<comment type="caution">
    <text evidence="2">The sequence shown here is derived from an EMBL/GenBank/DDBJ whole genome shotgun (WGS) entry which is preliminary data.</text>
</comment>
<feature type="non-terminal residue" evidence="2">
    <location>
        <position position="102"/>
    </location>
</feature>
<dbReference type="EMBL" id="CAJVQB010093710">
    <property type="protein sequence ID" value="CAG8848844.1"/>
    <property type="molecule type" value="Genomic_DNA"/>
</dbReference>
<sequence length="102" mass="11456">TLERPKDLAQTGKVRIFARSKMLNTGIFPEGRSRDRTELLELKVGVTNIIISAMAANPSQDIKIIPCGLNYFHAHQFHPHVIVKFGSSISIPLELVEKYNNN</sequence>
<protein>
    <submittedName>
        <fullName evidence="2">25878_t:CDS:1</fullName>
    </submittedName>
</protein>
<evidence type="ECO:0000313" key="2">
    <source>
        <dbReference type="EMBL" id="CAG8848844.1"/>
    </source>
</evidence>
<dbReference type="PANTHER" id="PTHR31605">
    <property type="entry name" value="GLYCEROL-3-PHOSPHATE O-ACYLTRANSFERASE 1"/>
    <property type="match status" value="1"/>
</dbReference>
<name>A0ABN7X8C6_GIGMA</name>
<keyword evidence="3" id="KW-1185">Reference proteome</keyword>
<reference evidence="2 3" key="1">
    <citation type="submission" date="2021-06" db="EMBL/GenBank/DDBJ databases">
        <authorList>
            <person name="Kallberg Y."/>
            <person name="Tangrot J."/>
            <person name="Rosling A."/>
        </authorList>
    </citation>
    <scope>NUCLEOTIDE SEQUENCE [LARGE SCALE GENOMIC DNA]</scope>
    <source>
        <strain evidence="2 3">120-4 pot B 10/14</strain>
    </source>
</reference>
<gene>
    <name evidence="2" type="ORF">GMARGA_LOCUS39390</name>
</gene>
<dbReference type="SUPFAM" id="SSF69593">
    <property type="entry name" value="Glycerol-3-phosphate (1)-acyltransferase"/>
    <property type="match status" value="1"/>
</dbReference>
<feature type="non-terminal residue" evidence="2">
    <location>
        <position position="1"/>
    </location>
</feature>
<dbReference type="InterPro" id="IPR002123">
    <property type="entry name" value="Plipid/glycerol_acylTrfase"/>
</dbReference>
<feature type="domain" description="Phospholipid/glycerol acyltransferase" evidence="1">
    <location>
        <begin position="18"/>
        <end position="69"/>
    </location>
</feature>
<dbReference type="InterPro" id="IPR052744">
    <property type="entry name" value="GPAT/DAPAT"/>
</dbReference>
<dbReference type="Pfam" id="PF01553">
    <property type="entry name" value="Acyltransferase"/>
    <property type="match status" value="1"/>
</dbReference>
<organism evidence="2 3">
    <name type="scientific">Gigaspora margarita</name>
    <dbReference type="NCBI Taxonomy" id="4874"/>
    <lineage>
        <taxon>Eukaryota</taxon>
        <taxon>Fungi</taxon>
        <taxon>Fungi incertae sedis</taxon>
        <taxon>Mucoromycota</taxon>
        <taxon>Glomeromycotina</taxon>
        <taxon>Glomeromycetes</taxon>
        <taxon>Diversisporales</taxon>
        <taxon>Gigasporaceae</taxon>
        <taxon>Gigaspora</taxon>
    </lineage>
</organism>
<accession>A0ABN7X8C6</accession>
<dbReference type="Proteomes" id="UP000789901">
    <property type="component" value="Unassembled WGS sequence"/>
</dbReference>
<evidence type="ECO:0000259" key="1">
    <source>
        <dbReference type="Pfam" id="PF01553"/>
    </source>
</evidence>
<dbReference type="PANTHER" id="PTHR31605:SF0">
    <property type="entry name" value="GLYCEROL-3-PHOSPHATE O-ACYLTRANSFERASE 1"/>
    <property type="match status" value="1"/>
</dbReference>
<evidence type="ECO:0000313" key="3">
    <source>
        <dbReference type="Proteomes" id="UP000789901"/>
    </source>
</evidence>